<evidence type="ECO:0000256" key="5">
    <source>
        <dbReference type="ARBA" id="ARBA00022989"/>
    </source>
</evidence>
<dbReference type="AlphaFoldDB" id="A0A923RIE4"/>
<dbReference type="InterPro" id="IPR008915">
    <property type="entry name" value="Peptidase_M50"/>
</dbReference>
<keyword evidence="5 7" id="KW-1133">Transmembrane helix</keyword>
<evidence type="ECO:0000256" key="1">
    <source>
        <dbReference type="ARBA" id="ARBA00001947"/>
    </source>
</evidence>
<gene>
    <name evidence="9" type="ORF">H8S33_09885</name>
</gene>
<evidence type="ECO:0000256" key="3">
    <source>
        <dbReference type="ARBA" id="ARBA00007931"/>
    </source>
</evidence>
<comment type="similarity">
    <text evidence="3">Belongs to the peptidase M50B family.</text>
</comment>
<dbReference type="Proteomes" id="UP000637359">
    <property type="component" value="Unassembled WGS sequence"/>
</dbReference>
<feature type="transmembrane region" description="Helical" evidence="7">
    <location>
        <begin position="83"/>
        <end position="105"/>
    </location>
</feature>
<dbReference type="GO" id="GO:0006508">
    <property type="term" value="P:proteolysis"/>
    <property type="evidence" value="ECO:0007669"/>
    <property type="project" value="InterPro"/>
</dbReference>
<dbReference type="Pfam" id="PF02163">
    <property type="entry name" value="Peptidase_M50"/>
    <property type="match status" value="1"/>
</dbReference>
<organism evidence="9 10">
    <name type="scientific">Ornithinibacillus hominis</name>
    <dbReference type="NCBI Taxonomy" id="2763055"/>
    <lineage>
        <taxon>Bacteria</taxon>
        <taxon>Bacillati</taxon>
        <taxon>Bacillota</taxon>
        <taxon>Bacilli</taxon>
        <taxon>Bacillales</taxon>
        <taxon>Bacillaceae</taxon>
        <taxon>Ornithinibacillus</taxon>
    </lineage>
</organism>
<dbReference type="RefSeq" id="WP_186869826.1">
    <property type="nucleotide sequence ID" value="NZ_JACOOL010000006.1"/>
</dbReference>
<feature type="domain" description="Peptidase M50" evidence="8">
    <location>
        <begin position="17"/>
        <end position="105"/>
    </location>
</feature>
<reference evidence="9" key="1">
    <citation type="submission" date="2020-08" db="EMBL/GenBank/DDBJ databases">
        <title>Genome public.</title>
        <authorList>
            <person name="Liu C."/>
            <person name="Sun Q."/>
        </authorList>
    </citation>
    <scope>NUCLEOTIDE SEQUENCE</scope>
    <source>
        <strain evidence="9">BX22</strain>
    </source>
</reference>
<evidence type="ECO:0000256" key="4">
    <source>
        <dbReference type="ARBA" id="ARBA00022692"/>
    </source>
</evidence>
<keyword evidence="6 7" id="KW-0472">Membrane</keyword>
<evidence type="ECO:0000313" key="9">
    <source>
        <dbReference type="EMBL" id="MBC5637116.1"/>
    </source>
</evidence>
<comment type="subcellular location">
    <subcellularLocation>
        <location evidence="2">Membrane</location>
        <topology evidence="2">Multi-pass membrane protein</topology>
    </subcellularLocation>
</comment>
<evidence type="ECO:0000313" key="10">
    <source>
        <dbReference type="Proteomes" id="UP000637359"/>
    </source>
</evidence>
<keyword evidence="10" id="KW-1185">Reference proteome</keyword>
<accession>A0A923RIE4</accession>
<keyword evidence="4 7" id="KW-0812">Transmembrane</keyword>
<evidence type="ECO:0000259" key="8">
    <source>
        <dbReference type="Pfam" id="PF02163"/>
    </source>
</evidence>
<sequence length="153" mass="17548">MNTALLLIFLILVVAPLSNFVHEIGHLLGAKLAKADEITLVIGRGKKLFRLVFYNMELQIGRMFISSGYTGSKRIKPYSNVEVFYITLFGPLLNAIIVFICYLFYQSVPNTYLLIFMLYNCWLFVMNAIPYKVGKQESDGLIMVRALFQKNVY</sequence>
<evidence type="ECO:0000256" key="7">
    <source>
        <dbReference type="SAM" id="Phobius"/>
    </source>
</evidence>
<comment type="cofactor">
    <cofactor evidence="1">
        <name>Zn(2+)</name>
        <dbReference type="ChEBI" id="CHEBI:29105"/>
    </cofactor>
</comment>
<evidence type="ECO:0000256" key="2">
    <source>
        <dbReference type="ARBA" id="ARBA00004141"/>
    </source>
</evidence>
<protein>
    <recommendedName>
        <fullName evidence="8">Peptidase M50 domain-containing protein</fullName>
    </recommendedName>
</protein>
<dbReference type="EMBL" id="JACOOL010000006">
    <property type="protein sequence ID" value="MBC5637116.1"/>
    <property type="molecule type" value="Genomic_DNA"/>
</dbReference>
<feature type="transmembrane region" description="Helical" evidence="7">
    <location>
        <begin position="111"/>
        <end position="129"/>
    </location>
</feature>
<proteinExistence type="inferred from homology"/>
<name>A0A923RIE4_9BACI</name>
<dbReference type="GO" id="GO:0016020">
    <property type="term" value="C:membrane"/>
    <property type="evidence" value="ECO:0007669"/>
    <property type="project" value="UniProtKB-SubCell"/>
</dbReference>
<evidence type="ECO:0000256" key="6">
    <source>
        <dbReference type="ARBA" id="ARBA00023136"/>
    </source>
</evidence>
<comment type="caution">
    <text evidence="9">The sequence shown here is derived from an EMBL/GenBank/DDBJ whole genome shotgun (WGS) entry which is preliminary data.</text>
</comment>